<dbReference type="OrthoDB" id="242625at2157"/>
<feature type="region of interest" description="Disordered" evidence="6">
    <location>
        <begin position="347"/>
        <end position="556"/>
    </location>
</feature>
<dbReference type="GO" id="GO:0043138">
    <property type="term" value="F:3'-5' DNA helicase activity"/>
    <property type="evidence" value="ECO:0007669"/>
    <property type="project" value="UniProtKB-EC"/>
</dbReference>
<dbReference type="RefSeq" id="WP_170094390.1">
    <property type="nucleotide sequence ID" value="NZ_WOYG01000001.1"/>
</dbReference>
<dbReference type="Gene3D" id="3.40.50.300">
    <property type="entry name" value="P-loop containing nucleotide triphosphate hydrolases"/>
    <property type="match status" value="1"/>
</dbReference>
<dbReference type="Proteomes" id="UP000608662">
    <property type="component" value="Unassembled WGS sequence"/>
</dbReference>
<feature type="coiled-coil region" evidence="5">
    <location>
        <begin position="292"/>
        <end position="340"/>
    </location>
</feature>
<feature type="compositionally biased region" description="Acidic residues" evidence="6">
    <location>
        <begin position="374"/>
        <end position="394"/>
    </location>
</feature>
<dbReference type="AlphaFoldDB" id="A0A847UGL8"/>
<dbReference type="Pfam" id="PF26491">
    <property type="entry name" value="WH_Halo"/>
    <property type="match status" value="1"/>
</dbReference>
<feature type="region of interest" description="Disordered" evidence="6">
    <location>
        <begin position="1"/>
        <end position="23"/>
    </location>
</feature>
<feature type="domain" description="Helicase HerA central" evidence="7">
    <location>
        <begin position="26"/>
        <end position="140"/>
    </location>
</feature>
<keyword evidence="5" id="KW-0175">Coiled coil</keyword>
<comment type="catalytic activity">
    <reaction evidence="4">
        <text>ATP + H2O = ADP + phosphate + H(+)</text>
        <dbReference type="Rhea" id="RHEA:13065"/>
        <dbReference type="ChEBI" id="CHEBI:15377"/>
        <dbReference type="ChEBI" id="CHEBI:15378"/>
        <dbReference type="ChEBI" id="CHEBI:30616"/>
        <dbReference type="ChEBI" id="CHEBI:43474"/>
        <dbReference type="ChEBI" id="CHEBI:456216"/>
        <dbReference type="EC" id="5.6.2.4"/>
    </reaction>
</comment>
<dbReference type="SUPFAM" id="SSF52540">
    <property type="entry name" value="P-loop containing nucleoside triphosphate hydrolases"/>
    <property type="match status" value="1"/>
</dbReference>
<sequence>MAETEHITVATTSAGVGGTDEPGRSVDLPVVELLTGRGFVTGKSGSGKSNTASVIAEKLLDNGFGLLIVDIDGEYYGLKEEYEILHVGGDEECDIQVTVEHAEKIASLALEQNVPIILDISSFLDQEEAEDLLTEVARHLFAKAKKQKQPFLMLVEECHEWIPEKGSVNEVGQMLIKIGKRGRKHGLGMVGISQRPADVKKDYITQCDWLVWHRLTWNNDTKVVGRIIDSEYADAVEDLDNGEAFLMTDWAETIRRVQFHRKQTFDAGATPGLDDFERPELKSVSDDLVSELETISEEKEQTQGRIKDLREELDKKNSRIAELEKELQDARDMTRMAEQFTEALLDHVEGYNPGRTQKEKERTRQAQLRGALDDGGEADDESSEAEPTEGESTDDQSAGSDGPDGPDGEPTDESEPASAPDEPADSADEPADSSDEPADTPDEGAVTPDTDEPAPDGTSGGGFGDAFGSFADGGPAISGGEPAGGAGDGATDATDDAGDEPDGLDLDFEPAASGNADGGAEVAFADATAEEDESGDADDRRESPADEGPNSQPRFVVDLRTELEEMDEKTRRMLQYYVEQGADTPLNAHFSAGGSGDRTSAYAHNRELRLAGFVEHVGRGRYAPRLKALVRERAPDEPSATAVVDAVTELRSTIGTA</sequence>
<evidence type="ECO:0000313" key="9">
    <source>
        <dbReference type="EMBL" id="NLV10720.1"/>
    </source>
</evidence>
<dbReference type="GO" id="GO:0043139">
    <property type="term" value="F:5'-3' DNA helicase activity"/>
    <property type="evidence" value="ECO:0007669"/>
    <property type="project" value="UniProtKB-EC"/>
</dbReference>
<dbReference type="InterPro" id="IPR058885">
    <property type="entry name" value="WHD_halobact"/>
</dbReference>
<dbReference type="InterPro" id="IPR002789">
    <property type="entry name" value="HerA_central"/>
</dbReference>
<evidence type="ECO:0000256" key="5">
    <source>
        <dbReference type="SAM" id="Coils"/>
    </source>
</evidence>
<name>A0A847UGL8_9EURY</name>
<evidence type="ECO:0000256" key="6">
    <source>
        <dbReference type="SAM" id="MobiDB-lite"/>
    </source>
</evidence>
<feature type="compositionally biased region" description="Low complexity" evidence="6">
    <location>
        <begin position="466"/>
        <end position="480"/>
    </location>
</feature>
<evidence type="ECO:0000256" key="1">
    <source>
        <dbReference type="ARBA" id="ARBA00007816"/>
    </source>
</evidence>
<organism evidence="9 10">
    <name type="scientific">Halomicrobium mukohataei</name>
    <dbReference type="NCBI Taxonomy" id="57705"/>
    <lineage>
        <taxon>Archaea</taxon>
        <taxon>Methanobacteriati</taxon>
        <taxon>Methanobacteriota</taxon>
        <taxon>Stenosarchaea group</taxon>
        <taxon>Halobacteria</taxon>
        <taxon>Halobacteriales</taxon>
        <taxon>Haloarculaceae</taxon>
        <taxon>Halomicrobium</taxon>
    </lineage>
</organism>
<feature type="domain" description="Winged helix" evidence="8">
    <location>
        <begin position="542"/>
        <end position="652"/>
    </location>
</feature>
<evidence type="ECO:0000313" key="10">
    <source>
        <dbReference type="Proteomes" id="UP000608662"/>
    </source>
</evidence>
<comment type="catalytic activity">
    <reaction evidence="3">
        <text>ATP + H2O = ADP + phosphate + H(+)</text>
        <dbReference type="Rhea" id="RHEA:13065"/>
        <dbReference type="ChEBI" id="CHEBI:15377"/>
        <dbReference type="ChEBI" id="CHEBI:15378"/>
        <dbReference type="ChEBI" id="CHEBI:30616"/>
        <dbReference type="ChEBI" id="CHEBI:43474"/>
        <dbReference type="ChEBI" id="CHEBI:456216"/>
        <dbReference type="EC" id="5.6.2.3"/>
    </reaction>
</comment>
<dbReference type="InterPro" id="IPR008571">
    <property type="entry name" value="HerA-like"/>
</dbReference>
<evidence type="ECO:0000256" key="4">
    <source>
        <dbReference type="ARBA" id="ARBA00048988"/>
    </source>
</evidence>
<feature type="compositionally biased region" description="Acidic residues" evidence="6">
    <location>
        <begin position="493"/>
        <end position="508"/>
    </location>
</feature>
<comment type="caution">
    <text evidence="9">The sequence shown here is derived from an EMBL/GenBank/DDBJ whole genome shotgun (WGS) entry which is preliminary data.</text>
</comment>
<evidence type="ECO:0000259" key="8">
    <source>
        <dbReference type="Pfam" id="PF26491"/>
    </source>
</evidence>
<evidence type="ECO:0000259" key="7">
    <source>
        <dbReference type="Pfam" id="PF01935"/>
    </source>
</evidence>
<dbReference type="EMBL" id="WOYG01000001">
    <property type="protein sequence ID" value="NLV10720.1"/>
    <property type="molecule type" value="Genomic_DNA"/>
</dbReference>
<gene>
    <name evidence="9" type="ORF">GOC74_12375</name>
</gene>
<comment type="similarity">
    <text evidence="1">Belongs to the HerA family.</text>
</comment>
<protein>
    <submittedName>
        <fullName evidence="9">DUF87 domain-containing protein</fullName>
    </submittedName>
</protein>
<feature type="compositionally biased region" description="Acidic residues" evidence="6">
    <location>
        <begin position="404"/>
        <end position="415"/>
    </location>
</feature>
<accession>A0A847UGL8</accession>
<feature type="compositionally biased region" description="Acidic residues" evidence="6">
    <location>
        <begin position="422"/>
        <end position="442"/>
    </location>
</feature>
<dbReference type="PANTHER" id="PTHR42957">
    <property type="entry name" value="HELICASE MJ1565-RELATED"/>
    <property type="match status" value="1"/>
</dbReference>
<dbReference type="PANTHER" id="PTHR42957:SF1">
    <property type="entry name" value="HELICASE MJ1565-RELATED"/>
    <property type="match status" value="1"/>
</dbReference>
<evidence type="ECO:0000256" key="3">
    <source>
        <dbReference type="ARBA" id="ARBA00048954"/>
    </source>
</evidence>
<dbReference type="InterPro" id="IPR027417">
    <property type="entry name" value="P-loop_NTPase"/>
</dbReference>
<reference evidence="9" key="1">
    <citation type="submission" date="2019-12" db="EMBL/GenBank/DDBJ databases">
        <title>Whole-genome sequence of Halomicrobium mukohataei pws1.</title>
        <authorList>
            <person name="Verma D.K."/>
            <person name="Gopal K."/>
            <person name="Prasad E.S."/>
        </authorList>
    </citation>
    <scope>NUCLEOTIDE SEQUENCE</scope>
    <source>
        <strain evidence="9">Pws1</strain>
    </source>
</reference>
<comment type="catalytic activity">
    <reaction evidence="2">
        <text>Couples ATP hydrolysis with the unwinding of duplex DNA by translocating in the 3'-5' direction.</text>
        <dbReference type="EC" id="5.6.2.4"/>
    </reaction>
</comment>
<dbReference type="Pfam" id="PF01935">
    <property type="entry name" value="DUF87"/>
    <property type="match status" value="1"/>
</dbReference>
<proteinExistence type="inferred from homology"/>
<evidence type="ECO:0000256" key="2">
    <source>
        <dbReference type="ARBA" id="ARBA00034617"/>
    </source>
</evidence>